<accession>A0AAD8JRQ3</accession>
<dbReference type="EMBL" id="JAUHHV010000011">
    <property type="protein sequence ID" value="KAK1408433.1"/>
    <property type="molecule type" value="Genomic_DNA"/>
</dbReference>
<dbReference type="Proteomes" id="UP001229421">
    <property type="component" value="Unassembled WGS sequence"/>
</dbReference>
<gene>
    <name evidence="1" type="ORF">QVD17_40203</name>
</gene>
<keyword evidence="2" id="KW-1185">Reference proteome</keyword>
<organism evidence="1 2">
    <name type="scientific">Tagetes erecta</name>
    <name type="common">African marigold</name>
    <dbReference type="NCBI Taxonomy" id="13708"/>
    <lineage>
        <taxon>Eukaryota</taxon>
        <taxon>Viridiplantae</taxon>
        <taxon>Streptophyta</taxon>
        <taxon>Embryophyta</taxon>
        <taxon>Tracheophyta</taxon>
        <taxon>Spermatophyta</taxon>
        <taxon>Magnoliopsida</taxon>
        <taxon>eudicotyledons</taxon>
        <taxon>Gunneridae</taxon>
        <taxon>Pentapetalae</taxon>
        <taxon>asterids</taxon>
        <taxon>campanulids</taxon>
        <taxon>Asterales</taxon>
        <taxon>Asteraceae</taxon>
        <taxon>Asteroideae</taxon>
        <taxon>Heliantheae alliance</taxon>
        <taxon>Tageteae</taxon>
        <taxon>Tagetes</taxon>
    </lineage>
</organism>
<protein>
    <submittedName>
        <fullName evidence="1">Uncharacterized protein</fullName>
    </submittedName>
</protein>
<dbReference type="AlphaFoldDB" id="A0AAD8JRQ3"/>
<evidence type="ECO:0000313" key="2">
    <source>
        <dbReference type="Proteomes" id="UP001229421"/>
    </source>
</evidence>
<reference evidence="1" key="1">
    <citation type="journal article" date="2023" name="bioRxiv">
        <title>Improved chromosome-level genome assembly for marigold (Tagetes erecta).</title>
        <authorList>
            <person name="Jiang F."/>
            <person name="Yuan L."/>
            <person name="Wang S."/>
            <person name="Wang H."/>
            <person name="Xu D."/>
            <person name="Wang A."/>
            <person name="Fan W."/>
        </authorList>
    </citation>
    <scope>NUCLEOTIDE SEQUENCE</scope>
    <source>
        <strain evidence="1">WSJ</strain>
        <tissue evidence="1">Leaf</tissue>
    </source>
</reference>
<sequence>MGYLSAGAQTLPLKTVWCPNHLINFQQPFFPPSISDRSCCRRLPPAAVVLLLVVVDLIPSSSSYRFVFLDLSSVARIQELVINYPHPTCMGGQCTNEPLHHAASIPSHLRTLFKRRSESESPNQNQNQIHNLIITLSIAADLLLPGFACGSFW</sequence>
<evidence type="ECO:0000313" key="1">
    <source>
        <dbReference type="EMBL" id="KAK1408433.1"/>
    </source>
</evidence>
<comment type="caution">
    <text evidence="1">The sequence shown here is derived from an EMBL/GenBank/DDBJ whole genome shotgun (WGS) entry which is preliminary data.</text>
</comment>
<proteinExistence type="predicted"/>
<name>A0AAD8JRQ3_TARER</name>